<dbReference type="GO" id="GO:0071978">
    <property type="term" value="P:bacterial-type flagellum-dependent swarming motility"/>
    <property type="evidence" value="ECO:0007669"/>
    <property type="project" value="TreeGrafter"/>
</dbReference>
<dbReference type="InterPro" id="IPR020013">
    <property type="entry name" value="Flagellar_FlgE/F/G"/>
</dbReference>
<keyword evidence="3 4" id="KW-0975">Bacterial flagellum</keyword>
<dbReference type="PANTHER" id="PTHR30435">
    <property type="entry name" value="FLAGELLAR PROTEIN"/>
    <property type="match status" value="1"/>
</dbReference>
<dbReference type="STRING" id="266809.PM03_09545"/>
<evidence type="ECO:0000313" key="7">
    <source>
        <dbReference type="Proteomes" id="UP000051298"/>
    </source>
</evidence>
<dbReference type="GO" id="GO:0009425">
    <property type="term" value="C:bacterial-type flagellum basal body"/>
    <property type="evidence" value="ECO:0007669"/>
    <property type="project" value="UniProtKB-SubCell"/>
</dbReference>
<sequence>MFGTILSGMSTSMFEISVVSNNVANAGTTAFRKSNASFADLYSGASPETVTRTSTGVGSLIEQTRQSAKQGSLMEREGVLNMAIAGNGMFITNTANPDGTPSDTLTFTRDGEFSLDRNGILRSSTNDLVFGYDGVGGTNLSQMVVPFQNEAGVQLTALDIDPDGRMLATYGPDDPVLIGQLAIAVFPNSTSMRQLGMNKFQESQDSGQLVLGVSGQEGFGSIQTGLLEASNVDLTTELTSMIRAQQQFSGSSRILQAYTDMIEKLTR</sequence>
<proteinExistence type="inferred from homology"/>
<evidence type="ECO:0000256" key="1">
    <source>
        <dbReference type="ARBA" id="ARBA00004117"/>
    </source>
</evidence>
<evidence type="ECO:0000256" key="4">
    <source>
        <dbReference type="RuleBase" id="RU362116"/>
    </source>
</evidence>
<dbReference type="InterPro" id="IPR037925">
    <property type="entry name" value="FlgE/F/G-like"/>
</dbReference>
<dbReference type="Pfam" id="PF06429">
    <property type="entry name" value="Flg_bbr_C"/>
    <property type="match status" value="1"/>
</dbReference>
<comment type="subcellular location">
    <subcellularLocation>
        <location evidence="1 4">Bacterial flagellum basal body</location>
    </subcellularLocation>
</comment>
<evidence type="ECO:0000256" key="2">
    <source>
        <dbReference type="ARBA" id="ARBA00009677"/>
    </source>
</evidence>
<dbReference type="eggNOG" id="COG4786">
    <property type="taxonomic scope" value="Bacteria"/>
</dbReference>
<dbReference type="InterPro" id="IPR010930">
    <property type="entry name" value="Flg_bb/hook_C_dom"/>
</dbReference>
<comment type="similarity">
    <text evidence="2 4">Belongs to the flagella basal body rod proteins family.</text>
</comment>
<organism evidence="6 7">
    <name type="scientific">Thalassobacter stenotrophicus</name>
    <dbReference type="NCBI Taxonomy" id="266809"/>
    <lineage>
        <taxon>Bacteria</taxon>
        <taxon>Pseudomonadati</taxon>
        <taxon>Pseudomonadota</taxon>
        <taxon>Alphaproteobacteria</taxon>
        <taxon>Rhodobacterales</taxon>
        <taxon>Roseobacteraceae</taxon>
        <taxon>Thalassobacter</taxon>
    </lineage>
</organism>
<dbReference type="AlphaFoldDB" id="A0A0P1EYH5"/>
<gene>
    <name evidence="6" type="primary">flgG_2</name>
    <name evidence="6" type="ORF">THS5294_01205</name>
</gene>
<dbReference type="SUPFAM" id="SSF117143">
    <property type="entry name" value="Flagellar hook protein flgE"/>
    <property type="match status" value="1"/>
</dbReference>
<dbReference type="EMBL" id="CYRX01000011">
    <property type="protein sequence ID" value="CUH59916.1"/>
    <property type="molecule type" value="Genomic_DNA"/>
</dbReference>
<feature type="domain" description="Flagellar basal-body/hook protein C-terminal" evidence="5">
    <location>
        <begin position="224"/>
        <end position="266"/>
    </location>
</feature>
<reference evidence="6 7" key="1">
    <citation type="submission" date="2015-09" db="EMBL/GenBank/DDBJ databases">
        <authorList>
            <consortium name="Swine Surveillance"/>
        </authorList>
    </citation>
    <scope>NUCLEOTIDE SEQUENCE [LARGE SCALE GENOMIC DNA]</scope>
    <source>
        <strain evidence="6 7">CECT 5294</strain>
    </source>
</reference>
<name>A0A0P1EYH5_9RHOB</name>
<dbReference type="PANTHER" id="PTHR30435:SF19">
    <property type="entry name" value="FLAGELLAR BASAL-BODY ROD PROTEIN FLGG"/>
    <property type="match status" value="1"/>
</dbReference>
<dbReference type="Proteomes" id="UP000051298">
    <property type="component" value="Unassembled WGS sequence"/>
</dbReference>
<accession>A0A0P1EYH5</accession>
<protein>
    <submittedName>
        <fullName evidence="6">Distal rod protein</fullName>
    </submittedName>
</protein>
<evidence type="ECO:0000313" key="6">
    <source>
        <dbReference type="EMBL" id="CUH59916.1"/>
    </source>
</evidence>
<dbReference type="RefSeq" id="WP_038005445.1">
    <property type="nucleotide sequence ID" value="NZ_CYRX01000011.1"/>
</dbReference>
<evidence type="ECO:0000256" key="3">
    <source>
        <dbReference type="ARBA" id="ARBA00023143"/>
    </source>
</evidence>
<evidence type="ECO:0000259" key="5">
    <source>
        <dbReference type="Pfam" id="PF06429"/>
    </source>
</evidence>
<dbReference type="NCBIfam" id="TIGR03506">
    <property type="entry name" value="FlgEFG_subfam"/>
    <property type="match status" value="2"/>
</dbReference>